<evidence type="ECO:0000313" key="3">
    <source>
        <dbReference type="EMBL" id="KAF7788050.1"/>
    </source>
</evidence>
<organism evidence="5 7">
    <name type="scientific">Pseudoalteromonas rubra</name>
    <dbReference type="NCBI Taxonomy" id="43658"/>
    <lineage>
        <taxon>Bacteria</taxon>
        <taxon>Pseudomonadati</taxon>
        <taxon>Pseudomonadota</taxon>
        <taxon>Gammaproteobacteria</taxon>
        <taxon>Alteromonadales</taxon>
        <taxon>Pseudoalteromonadaceae</taxon>
        <taxon>Pseudoalteromonas</taxon>
    </lineage>
</organism>
<accession>A0A8T0CDB0</accession>
<comment type="caution">
    <text evidence="5">The sequence shown here is derived from an EMBL/GenBank/DDBJ whole genome shotgun (WGS) entry which is preliminary data.</text>
</comment>
<evidence type="ECO:0000313" key="7">
    <source>
        <dbReference type="Proteomes" id="UP000016480"/>
    </source>
</evidence>
<dbReference type="EMBL" id="AHCD03000027">
    <property type="protein sequence ID" value="KAF7788048.1"/>
    <property type="molecule type" value="Genomic_DNA"/>
</dbReference>
<dbReference type="EMBL" id="AHCD03000027">
    <property type="protein sequence ID" value="KAF7788050.1"/>
    <property type="molecule type" value="Genomic_DNA"/>
</dbReference>
<dbReference type="EMBL" id="AHCD03000027">
    <property type="protein sequence ID" value="KAF7788049.1"/>
    <property type="molecule type" value="Genomic_DNA"/>
</dbReference>
<evidence type="ECO:0000313" key="4">
    <source>
        <dbReference type="EMBL" id="KAF7788051.1"/>
    </source>
</evidence>
<gene>
    <name evidence="1" type="ORF">PRUB_a2606</name>
    <name evidence="2" type="ORF">PRUB_a2607</name>
    <name evidence="3" type="ORF">PRUB_a2608</name>
    <name evidence="4" type="ORF">PRUB_a2609</name>
    <name evidence="5" type="ORF">PRUB_a2610</name>
    <name evidence="6" type="ORF">PRUB_a2611</name>
</gene>
<evidence type="ECO:0000313" key="2">
    <source>
        <dbReference type="EMBL" id="KAF7788049.1"/>
    </source>
</evidence>
<reference evidence="5 7" key="1">
    <citation type="journal article" date="2012" name="J. Bacteriol.">
        <title>Genome sequence of the cycloprodigiosin-producing bacterial strain Pseudoalteromonas rubra ATCC 29570(T).</title>
        <authorList>
            <person name="Xie B.B."/>
            <person name="Shu Y.L."/>
            <person name="Qin Q.L."/>
            <person name="Rong J.C."/>
            <person name="Zhang X.Y."/>
            <person name="Chen X.L."/>
            <person name="Zhou B.C."/>
            <person name="Zhang Y.Z."/>
        </authorList>
    </citation>
    <scope>NUCLEOTIDE SEQUENCE [LARGE SCALE GENOMIC DNA]</scope>
    <source>
        <strain evidence="5 7">DSM 6842</strain>
    </source>
</reference>
<reference evidence="5" key="2">
    <citation type="submission" date="2015-06" db="EMBL/GenBank/DDBJ databases">
        <title>Genome sequence of Pseudoalteromonas rubra.</title>
        <authorList>
            <person name="Xie B.-B."/>
            <person name="Rong J.-C."/>
            <person name="Qin Q.-L."/>
            <person name="Zhang Y.-Z."/>
        </authorList>
    </citation>
    <scope>NUCLEOTIDE SEQUENCE</scope>
    <source>
        <strain evidence="5">DSM 6842</strain>
    </source>
</reference>
<protein>
    <submittedName>
        <fullName evidence="5">Uncharacterized protein</fullName>
    </submittedName>
</protein>
<sequence length="47" mass="5176">MYFTASGQLKLFKVVPDHFCPPLGTIIQKPRISGAFLFPRSVLIVAA</sequence>
<dbReference type="EMBL" id="AHCD03000027">
    <property type="protein sequence ID" value="KAF7788053.1"/>
    <property type="molecule type" value="Genomic_DNA"/>
</dbReference>
<dbReference type="AlphaFoldDB" id="A0A8T0CDB0"/>
<evidence type="ECO:0000313" key="1">
    <source>
        <dbReference type="EMBL" id="KAF7788048.1"/>
    </source>
</evidence>
<proteinExistence type="predicted"/>
<dbReference type="Proteomes" id="UP000016480">
    <property type="component" value="Unassembled WGS sequence"/>
</dbReference>
<dbReference type="EMBL" id="AHCD03000027">
    <property type="protein sequence ID" value="KAF7788051.1"/>
    <property type="molecule type" value="Genomic_DNA"/>
</dbReference>
<name>A0A8T0CDB0_9GAMM</name>
<evidence type="ECO:0000313" key="5">
    <source>
        <dbReference type="EMBL" id="KAF7788052.1"/>
    </source>
</evidence>
<evidence type="ECO:0000313" key="6">
    <source>
        <dbReference type="EMBL" id="KAF7788053.1"/>
    </source>
</evidence>
<dbReference type="EMBL" id="AHCD03000027">
    <property type="protein sequence ID" value="KAF7788052.1"/>
    <property type="molecule type" value="Genomic_DNA"/>
</dbReference>